<keyword evidence="2" id="KW-1185">Reference proteome</keyword>
<dbReference type="AlphaFoldDB" id="A0A4Y2EFB8"/>
<gene>
    <name evidence="1" type="ORF">AVEN_239892_1</name>
</gene>
<comment type="caution">
    <text evidence="1">The sequence shown here is derived from an EMBL/GenBank/DDBJ whole genome shotgun (WGS) entry which is preliminary data.</text>
</comment>
<sequence>IRHPRVSAKDGQPLRRATMTDICRYAIEGIEPQLRLNSDPPLLQPPEGWCQRQLCVEGFTNVVCTRGDQTFACRSRHDIEGDV</sequence>
<organism evidence="1 2">
    <name type="scientific">Araneus ventricosus</name>
    <name type="common">Orbweaver spider</name>
    <name type="synonym">Epeira ventricosa</name>
    <dbReference type="NCBI Taxonomy" id="182803"/>
    <lineage>
        <taxon>Eukaryota</taxon>
        <taxon>Metazoa</taxon>
        <taxon>Ecdysozoa</taxon>
        <taxon>Arthropoda</taxon>
        <taxon>Chelicerata</taxon>
        <taxon>Arachnida</taxon>
        <taxon>Araneae</taxon>
        <taxon>Araneomorphae</taxon>
        <taxon>Entelegynae</taxon>
        <taxon>Araneoidea</taxon>
        <taxon>Araneidae</taxon>
        <taxon>Araneus</taxon>
    </lineage>
</organism>
<evidence type="ECO:0000313" key="2">
    <source>
        <dbReference type="Proteomes" id="UP000499080"/>
    </source>
</evidence>
<dbReference type="EMBL" id="BGPR01246160">
    <property type="protein sequence ID" value="GBM26768.1"/>
    <property type="molecule type" value="Genomic_DNA"/>
</dbReference>
<dbReference type="Proteomes" id="UP000499080">
    <property type="component" value="Unassembled WGS sequence"/>
</dbReference>
<accession>A0A4Y2EFB8</accession>
<evidence type="ECO:0000313" key="1">
    <source>
        <dbReference type="EMBL" id="GBM26768.1"/>
    </source>
</evidence>
<proteinExistence type="predicted"/>
<name>A0A4Y2EFB8_ARAVE</name>
<feature type="non-terminal residue" evidence="1">
    <location>
        <position position="1"/>
    </location>
</feature>
<reference evidence="1 2" key="1">
    <citation type="journal article" date="2019" name="Sci. Rep.">
        <title>Orb-weaving spider Araneus ventricosus genome elucidates the spidroin gene catalogue.</title>
        <authorList>
            <person name="Kono N."/>
            <person name="Nakamura H."/>
            <person name="Ohtoshi R."/>
            <person name="Moran D.A.P."/>
            <person name="Shinohara A."/>
            <person name="Yoshida Y."/>
            <person name="Fujiwara M."/>
            <person name="Mori M."/>
            <person name="Tomita M."/>
            <person name="Arakawa K."/>
        </authorList>
    </citation>
    <scope>NUCLEOTIDE SEQUENCE [LARGE SCALE GENOMIC DNA]</scope>
</reference>
<protein>
    <submittedName>
        <fullName evidence="1">Uncharacterized protein</fullName>
    </submittedName>
</protein>